<comment type="catalytic activity">
    <reaction evidence="5">
        <text>a 2'-deoxyadenosine in DNA + S-adenosyl-L-methionine = an N(6)-methyl-2'-deoxyadenosine in DNA + S-adenosyl-L-homocysteine + H(+)</text>
        <dbReference type="Rhea" id="RHEA:15197"/>
        <dbReference type="Rhea" id="RHEA-COMP:12418"/>
        <dbReference type="Rhea" id="RHEA-COMP:12419"/>
        <dbReference type="ChEBI" id="CHEBI:15378"/>
        <dbReference type="ChEBI" id="CHEBI:57856"/>
        <dbReference type="ChEBI" id="CHEBI:59789"/>
        <dbReference type="ChEBI" id="CHEBI:90615"/>
        <dbReference type="ChEBI" id="CHEBI:90616"/>
        <dbReference type="EC" id="2.1.1.72"/>
    </reaction>
</comment>
<dbReference type="AlphaFoldDB" id="A0AAU7E7T5"/>
<dbReference type="PRINTS" id="PR00505">
    <property type="entry name" value="D12N6MTFRASE"/>
</dbReference>
<keyword evidence="2 6" id="KW-0489">Methyltransferase</keyword>
<organism evidence="6">
    <name type="scientific">Campylobacter sp. CCS1377</name>
    <dbReference type="NCBI Taxonomy" id="3158229"/>
    <lineage>
        <taxon>Bacteria</taxon>
        <taxon>Pseudomonadati</taxon>
        <taxon>Campylobacterota</taxon>
        <taxon>Epsilonproteobacteria</taxon>
        <taxon>Campylobacterales</taxon>
        <taxon>Campylobacteraceae</taxon>
        <taxon>Campylobacter</taxon>
    </lineage>
</organism>
<dbReference type="GO" id="GO:0032259">
    <property type="term" value="P:methylation"/>
    <property type="evidence" value="ECO:0007669"/>
    <property type="project" value="UniProtKB-KW"/>
</dbReference>
<evidence type="ECO:0000256" key="3">
    <source>
        <dbReference type="ARBA" id="ARBA00022679"/>
    </source>
</evidence>
<keyword evidence="4" id="KW-0949">S-adenosyl-L-methionine</keyword>
<evidence type="ECO:0000256" key="4">
    <source>
        <dbReference type="ARBA" id="ARBA00022691"/>
    </source>
</evidence>
<evidence type="ECO:0000313" key="6">
    <source>
        <dbReference type="EMBL" id="XBJ29194.1"/>
    </source>
</evidence>
<proteinExistence type="predicted"/>
<keyword evidence="3" id="KW-0808">Transferase</keyword>
<evidence type="ECO:0000256" key="1">
    <source>
        <dbReference type="ARBA" id="ARBA00011900"/>
    </source>
</evidence>
<dbReference type="PROSITE" id="PS00092">
    <property type="entry name" value="N6_MTASE"/>
    <property type="match status" value="1"/>
</dbReference>
<dbReference type="InterPro" id="IPR012327">
    <property type="entry name" value="MeTrfase_D12"/>
</dbReference>
<evidence type="ECO:0000256" key="2">
    <source>
        <dbReference type="ARBA" id="ARBA00022603"/>
    </source>
</evidence>
<dbReference type="InterPro" id="IPR029063">
    <property type="entry name" value="SAM-dependent_MTases_sf"/>
</dbReference>
<reference evidence="6" key="1">
    <citation type="submission" date="2024-05" db="EMBL/GenBank/DDBJ databases">
        <title>Campylobacter coli isolated from environmental waters in Slovenia.</title>
        <authorList>
            <person name="Zautner A.E."/>
            <person name="Bunk B."/>
            <person name="Riedel T."/>
            <person name="Sproeer C."/>
        </authorList>
    </citation>
    <scope>NUCLEOTIDE SEQUENCE</scope>
    <source>
        <strain evidence="6">CCS1377</strain>
    </source>
</reference>
<name>A0AAU7E7T5_9BACT</name>
<sequence length="364" mass="42282">MQENTKFLKEQIITYLGNKRTLLHFLKQGFDFAKTELNKEKFSFCDVFSGSGIVSRFAKAHCDFLVANDLELYSKIINECYLSNKNSSLIKDLKHYHKKLLSDLELEKGFISKLYAPKDENNIKKNERVFYTLKNAMFLDTIRQKIEQEIPQNLKHFFIAPLIYEASVHSNTSGVFKGFYKGKNGIGKFGGEAQNALKRIKGEMSLSLPIFSNFCCDFEVTQKDANDLAKELDKIDVAYLDPPYNQHPYSSNYFMLNLIASYQKPKEISKISGIPKNWNRSDFNKAKKAEDALFELIFNLKAKVILLSYNCEGFIKKEKFLKRLEKLGKCNIIEQKYNTFKASRNLRNRSLYVNEQLYILLKNI</sequence>
<gene>
    <name evidence="6" type="ORF">AAH949_08975</name>
</gene>
<dbReference type="RefSeq" id="WP_134238782.1">
    <property type="nucleotide sequence ID" value="NZ_CP155620.1"/>
</dbReference>
<dbReference type="Pfam" id="PF02086">
    <property type="entry name" value="MethyltransfD12"/>
    <property type="match status" value="1"/>
</dbReference>
<dbReference type="GO" id="GO:0009307">
    <property type="term" value="P:DNA restriction-modification system"/>
    <property type="evidence" value="ECO:0007669"/>
    <property type="project" value="InterPro"/>
</dbReference>
<dbReference type="GO" id="GO:0009007">
    <property type="term" value="F:site-specific DNA-methyltransferase (adenine-specific) activity"/>
    <property type="evidence" value="ECO:0007669"/>
    <property type="project" value="UniProtKB-EC"/>
</dbReference>
<dbReference type="EC" id="2.1.1.72" evidence="1"/>
<evidence type="ECO:0000256" key="5">
    <source>
        <dbReference type="ARBA" id="ARBA00047942"/>
    </source>
</evidence>
<dbReference type="GO" id="GO:0003676">
    <property type="term" value="F:nucleic acid binding"/>
    <property type="evidence" value="ECO:0007669"/>
    <property type="project" value="InterPro"/>
</dbReference>
<protein>
    <recommendedName>
        <fullName evidence="1">site-specific DNA-methyltransferase (adenine-specific)</fullName>
        <ecNumber evidence="1">2.1.1.72</ecNumber>
    </recommendedName>
</protein>
<dbReference type="Gene3D" id="3.40.50.150">
    <property type="entry name" value="Vaccinia Virus protein VP39"/>
    <property type="match status" value="1"/>
</dbReference>
<dbReference type="REBASE" id="835286">
    <property type="entry name" value="M.Csp377ORF8975P"/>
</dbReference>
<dbReference type="SUPFAM" id="SSF53335">
    <property type="entry name" value="S-adenosyl-L-methionine-dependent methyltransferases"/>
    <property type="match status" value="1"/>
</dbReference>
<dbReference type="EMBL" id="CP155620">
    <property type="protein sequence ID" value="XBJ29194.1"/>
    <property type="molecule type" value="Genomic_DNA"/>
</dbReference>
<dbReference type="InterPro" id="IPR002052">
    <property type="entry name" value="DNA_methylase_N6_adenine_CS"/>
</dbReference>
<accession>A0AAU7E7T5</accession>